<comment type="caution">
    <text evidence="1">The sequence shown here is derived from an EMBL/GenBank/DDBJ whole genome shotgun (WGS) entry which is preliminary data.</text>
</comment>
<keyword evidence="2" id="KW-1185">Reference proteome</keyword>
<gene>
    <name evidence="1" type="ORF">CIPAW_06G170600</name>
</gene>
<dbReference type="Proteomes" id="UP000811609">
    <property type="component" value="Chromosome 6"/>
</dbReference>
<dbReference type="EMBL" id="CM031814">
    <property type="protein sequence ID" value="KAG6652239.1"/>
    <property type="molecule type" value="Genomic_DNA"/>
</dbReference>
<accession>A0A8T1QCT4</accession>
<evidence type="ECO:0000313" key="2">
    <source>
        <dbReference type="Proteomes" id="UP000811609"/>
    </source>
</evidence>
<dbReference type="EMBL" id="CM031814">
    <property type="protein sequence ID" value="KAG6652237.1"/>
    <property type="molecule type" value="Genomic_DNA"/>
</dbReference>
<name>A0A8T1QCT4_CARIL</name>
<dbReference type="EMBL" id="CM031814">
    <property type="protein sequence ID" value="KAG6652238.1"/>
    <property type="molecule type" value="Genomic_DNA"/>
</dbReference>
<protein>
    <submittedName>
        <fullName evidence="1">Uncharacterized protein</fullName>
    </submittedName>
</protein>
<sequence length="114" mass="13346">MKLGFIIKPRLRIADKRSCLLLNIQVGEGERQRRRRFGGAEVEEAQGEARQAEAMGRRPQHRPLEDRQVRPLLERIRFARSQLLLHSLPSIQRKILARGLAQCEICFERVLYFV</sequence>
<organism evidence="1 2">
    <name type="scientific">Carya illinoinensis</name>
    <name type="common">Pecan</name>
    <dbReference type="NCBI Taxonomy" id="32201"/>
    <lineage>
        <taxon>Eukaryota</taxon>
        <taxon>Viridiplantae</taxon>
        <taxon>Streptophyta</taxon>
        <taxon>Embryophyta</taxon>
        <taxon>Tracheophyta</taxon>
        <taxon>Spermatophyta</taxon>
        <taxon>Magnoliopsida</taxon>
        <taxon>eudicotyledons</taxon>
        <taxon>Gunneridae</taxon>
        <taxon>Pentapetalae</taxon>
        <taxon>rosids</taxon>
        <taxon>fabids</taxon>
        <taxon>Fagales</taxon>
        <taxon>Juglandaceae</taxon>
        <taxon>Carya</taxon>
    </lineage>
</organism>
<proteinExistence type="predicted"/>
<dbReference type="EMBL" id="CM031814">
    <property type="protein sequence ID" value="KAG6652235.1"/>
    <property type="molecule type" value="Genomic_DNA"/>
</dbReference>
<dbReference type="AlphaFoldDB" id="A0A8T1QCT4"/>
<dbReference type="EMBL" id="CM031814">
    <property type="protein sequence ID" value="KAG6652236.1"/>
    <property type="molecule type" value="Genomic_DNA"/>
</dbReference>
<reference evidence="1" key="1">
    <citation type="submission" date="2020-12" db="EMBL/GenBank/DDBJ databases">
        <title>WGS assembly of Carya illinoinensis cv. Pawnee.</title>
        <authorList>
            <person name="Platts A."/>
            <person name="Shu S."/>
            <person name="Wright S."/>
            <person name="Barry K."/>
            <person name="Edger P."/>
            <person name="Pires J.C."/>
            <person name="Schmutz J."/>
        </authorList>
    </citation>
    <scope>NUCLEOTIDE SEQUENCE</scope>
    <source>
        <tissue evidence="1">Leaf</tissue>
    </source>
</reference>
<evidence type="ECO:0000313" key="1">
    <source>
        <dbReference type="EMBL" id="KAG6652237.1"/>
    </source>
</evidence>